<reference evidence="6 7" key="1">
    <citation type="submission" date="2010-08" db="EMBL/GenBank/DDBJ databases">
        <authorList>
            <person name="Weinstock G."/>
            <person name="Sodergren E."/>
            <person name="Clifton S."/>
            <person name="Fulton L."/>
            <person name="Fulton B."/>
            <person name="Courtney L."/>
            <person name="Fronick C."/>
            <person name="Harrison M."/>
            <person name="Strong C."/>
            <person name="Farmer C."/>
            <person name="Delahaunty K."/>
            <person name="Markovic C."/>
            <person name="Hall O."/>
            <person name="Minx P."/>
            <person name="Tomlinson C."/>
            <person name="Mitreva M."/>
            <person name="Hou S."/>
            <person name="Chen J."/>
            <person name="Wollam A."/>
            <person name="Pepin K.H."/>
            <person name="Johnson M."/>
            <person name="Bhonagiri V."/>
            <person name="Zhang X."/>
            <person name="Suruliraj S."/>
            <person name="Warren W."/>
            <person name="Chinwalla A."/>
            <person name="Mardis E.R."/>
            <person name="Wilson R.K."/>
        </authorList>
    </citation>
    <scope>NUCLEOTIDE SEQUENCE [LARGE SCALE GENOMIC DNA]</scope>
    <source>
        <strain evidence="6 7">F0204</strain>
    </source>
</reference>
<keyword evidence="1 4" id="KW-0645">Protease</keyword>
<comment type="similarity">
    <text evidence="4">Belongs to the peptidase C1 family.</text>
</comment>
<dbReference type="PANTHER" id="PTHR10363">
    <property type="entry name" value="BLEOMYCIN HYDROLASE"/>
    <property type="match status" value="1"/>
</dbReference>
<proteinExistence type="inferred from homology"/>
<dbReference type="InterPro" id="IPR004134">
    <property type="entry name" value="Peptidase_C1B"/>
</dbReference>
<dbReference type="GO" id="GO:0006508">
    <property type="term" value="P:proteolysis"/>
    <property type="evidence" value="ECO:0007669"/>
    <property type="project" value="UniProtKB-KW"/>
</dbReference>
<dbReference type="eggNOG" id="COG3579">
    <property type="taxonomic scope" value="Bacteria"/>
</dbReference>
<dbReference type="PANTHER" id="PTHR10363:SF2">
    <property type="entry name" value="BLEOMYCIN HYDROLASE"/>
    <property type="match status" value="1"/>
</dbReference>
<dbReference type="CDD" id="cd00585">
    <property type="entry name" value="Peptidase_C1B"/>
    <property type="match status" value="1"/>
</dbReference>
<dbReference type="AlphaFoldDB" id="E7MLZ3"/>
<dbReference type="PROSITE" id="PS00639">
    <property type="entry name" value="THIOL_PROTEASE_HIS"/>
    <property type="match status" value="1"/>
</dbReference>
<keyword evidence="2 4" id="KW-0378">Hydrolase</keyword>
<sequence>MSNMNPVTLQKIDTLRENYLKDEKARVVRNALVKNDIGTISRNFDAERNNPNIFSIDLKTMPVTNQYQSGRCWIFSSMNVLRELIAKKYNMAEFELSQNYIAFYDKLEKANWFMECTLQEMDSPVGSDNMRFLLDWAVGDGGQWNMLVSLVKKYGIAPKAAMPDTYQGSHTSKMNAILNRRLRKFVVDSRKLAKAGKKDEITALKETALKEIYGLIASCFGLPPQEFTFEYNDKDGNYHAEYHVKPLDFYTNLGIDLSDYISVIHGPTADKPFHKTYTVKYLGNVVDGEQVKLLNLPMDELKAAAIAQMKDGYPVWFGCDCGKDADRDTGLWDNAQYDYANTLDMQLDMTKAEMLDYKESAMNHAMVLTGVNLVDEKPTRWKIENSWGEKIGNKGYFIASDSWFDEYTYVVAVHKKYLSEASQKALLEEPTELLPWDPFGTLAD</sequence>
<dbReference type="InterPro" id="IPR025660">
    <property type="entry name" value="Pept_his_AS"/>
</dbReference>
<dbReference type="GO" id="GO:0005737">
    <property type="term" value="C:cytoplasm"/>
    <property type="evidence" value="ECO:0007669"/>
    <property type="project" value="TreeGrafter"/>
</dbReference>
<dbReference type="Pfam" id="PF03051">
    <property type="entry name" value="Peptidase_C1_2"/>
    <property type="match status" value="1"/>
</dbReference>
<feature type="active site" evidence="5">
    <location>
        <position position="72"/>
    </location>
</feature>
<dbReference type="Gene3D" id="3.90.70.10">
    <property type="entry name" value="Cysteine proteinases"/>
    <property type="match status" value="1"/>
</dbReference>
<dbReference type="GO" id="GO:0043418">
    <property type="term" value="P:homocysteine catabolic process"/>
    <property type="evidence" value="ECO:0007669"/>
    <property type="project" value="TreeGrafter"/>
</dbReference>
<evidence type="ECO:0000313" key="6">
    <source>
        <dbReference type="EMBL" id="EFW24834.1"/>
    </source>
</evidence>
<feature type="active site" evidence="5">
    <location>
        <position position="385"/>
    </location>
</feature>
<dbReference type="Proteomes" id="UP000004097">
    <property type="component" value="Unassembled WGS sequence"/>
</dbReference>
<feature type="active site" evidence="5">
    <location>
        <position position="364"/>
    </location>
</feature>
<accession>E7MLZ3</accession>
<organism evidence="6 7">
    <name type="scientific">Solobacterium moorei F0204</name>
    <dbReference type="NCBI Taxonomy" id="706433"/>
    <lineage>
        <taxon>Bacteria</taxon>
        <taxon>Bacillati</taxon>
        <taxon>Bacillota</taxon>
        <taxon>Erysipelotrichia</taxon>
        <taxon>Erysipelotrichales</taxon>
        <taxon>Erysipelotrichaceae</taxon>
        <taxon>Solobacterium</taxon>
    </lineage>
</organism>
<dbReference type="InterPro" id="IPR000169">
    <property type="entry name" value="Pept_cys_AS"/>
</dbReference>
<dbReference type="GO" id="GO:0009636">
    <property type="term" value="P:response to toxic substance"/>
    <property type="evidence" value="ECO:0007669"/>
    <property type="project" value="TreeGrafter"/>
</dbReference>
<keyword evidence="7" id="KW-1185">Reference proteome</keyword>
<comment type="caution">
    <text evidence="6">The sequence shown here is derived from an EMBL/GenBank/DDBJ whole genome shotgun (WGS) entry which is preliminary data.</text>
</comment>
<evidence type="ECO:0000256" key="2">
    <source>
        <dbReference type="ARBA" id="ARBA00022801"/>
    </source>
</evidence>
<dbReference type="InterPro" id="IPR038765">
    <property type="entry name" value="Papain-like_cys_pep_sf"/>
</dbReference>
<keyword evidence="3 4" id="KW-0788">Thiol protease</keyword>
<dbReference type="SUPFAM" id="SSF54001">
    <property type="entry name" value="Cysteine proteinases"/>
    <property type="match status" value="1"/>
</dbReference>
<dbReference type="EMBL" id="AECQ01000008">
    <property type="protein sequence ID" value="EFW24834.1"/>
    <property type="molecule type" value="Genomic_DNA"/>
</dbReference>
<keyword evidence="4" id="KW-0031">Aminopeptidase</keyword>
<dbReference type="PIRSF" id="PIRSF005700">
    <property type="entry name" value="PepC"/>
    <property type="match status" value="1"/>
</dbReference>
<dbReference type="STRING" id="706433.HMPREF9430_00556"/>
<dbReference type="GO" id="GO:0070005">
    <property type="term" value="F:cysteine-type aminopeptidase activity"/>
    <property type="evidence" value="ECO:0007669"/>
    <property type="project" value="InterPro"/>
</dbReference>
<gene>
    <name evidence="6" type="ORF">HMPREF9430_00556</name>
</gene>
<evidence type="ECO:0000256" key="3">
    <source>
        <dbReference type="ARBA" id="ARBA00022807"/>
    </source>
</evidence>
<evidence type="ECO:0000256" key="1">
    <source>
        <dbReference type="ARBA" id="ARBA00022670"/>
    </source>
</evidence>
<dbReference type="HOGENOM" id="CLU_038600_0_1_9"/>
<name>E7MLZ3_9FIRM</name>
<evidence type="ECO:0000313" key="7">
    <source>
        <dbReference type="Proteomes" id="UP000004097"/>
    </source>
</evidence>
<evidence type="ECO:0000256" key="4">
    <source>
        <dbReference type="PIRNR" id="PIRNR005700"/>
    </source>
</evidence>
<evidence type="ECO:0000256" key="5">
    <source>
        <dbReference type="PIRSR" id="PIRSR005700-1"/>
    </source>
</evidence>
<dbReference type="MEROPS" id="C01.086"/>
<dbReference type="RefSeq" id="WP_006525396.1">
    <property type="nucleotide sequence ID" value="NZ_GL637649.1"/>
</dbReference>
<dbReference type="PROSITE" id="PS00139">
    <property type="entry name" value="THIOL_PROTEASE_CYS"/>
    <property type="match status" value="1"/>
</dbReference>
<protein>
    <recommendedName>
        <fullName evidence="4">Aminopeptidase</fullName>
    </recommendedName>
</protein>